<proteinExistence type="predicted"/>
<evidence type="ECO:0000256" key="1">
    <source>
        <dbReference type="SAM" id="MobiDB-lite"/>
    </source>
</evidence>
<sequence>MNSRLRKLLGKGKTLKGVGLKAGRPGPSWYSSRLFPHHVGLPTPTHRYSRLEHKPLIERLWGIARTHSFAAFETCLHEACPDGSLKALADALRQLTSAGQQALAQDLLGESLENHVASPQILWRLEMALLLGQPGTGKDTAGVPDLVTLENKVKELVLANRLDDAIALVSEAARASAAPELYELLGRLHLRRGTARSAAAPALDSVPPAAQPVQAAIKPSGAARAEEEPDAQEAAVRVATRPLTERIERPAETPRAAAAPVEPPRPAASASPSATTGLAAVRSGNLPPPAPTPPAETTEKAPPQWVAEELLKARARAQETMQKRAEAAPVAKPAIIAVAAPAAKPEPAPAPVEIPAPDEPKEQVFARLREAFTKLNKIERKLLAWIMANPNQTAAQIARNTELGSAEVTTALKGLTGLWLDPFTFAGYTVRDYVLECMSMGKQAPAGARPSTPASASRATTPATARTAETPRTPSPAARAAAAPAAAKAARSAAASPALSGLSGLDRQVLEYIGNHPGCSPDEVMDAMGPDEPASVSLVTLRREWLDRDAQGRYTIKPAMLDQIPNGDQPAPPAPAAEPEVEMDEDLMEAAPPRKSRIMETLAASPLAASASAANPLSKEQARLAKLPKGQRQILQFLYDNGQARTKDIARTLDQDAAKVNSALLGPLADFVSVMHSFWRLNDEIRPALAPVEPDEAGEAARA</sequence>
<comment type="caution">
    <text evidence="2">The sequence shown here is derived from an EMBL/GenBank/DDBJ whole genome shotgun (WGS) entry which is preliminary data.</text>
</comment>
<feature type="compositionally biased region" description="Acidic residues" evidence="1">
    <location>
        <begin position="579"/>
        <end position="588"/>
    </location>
</feature>
<feature type="region of interest" description="Disordered" evidence="1">
    <location>
        <begin position="443"/>
        <end position="484"/>
    </location>
</feature>
<evidence type="ECO:0000313" key="3">
    <source>
        <dbReference type="Proteomes" id="UP000295169"/>
    </source>
</evidence>
<gene>
    <name evidence="2" type="ORF">EV691_1157</name>
</gene>
<dbReference type="Proteomes" id="UP000295169">
    <property type="component" value="Unassembled WGS sequence"/>
</dbReference>
<reference evidence="2 3" key="1">
    <citation type="submission" date="2019-03" db="EMBL/GenBank/DDBJ databases">
        <title>Genomic Encyclopedia of Type Strains, Phase IV (KMG-IV): sequencing the most valuable type-strain genomes for metagenomic binning, comparative biology and taxonomic classification.</title>
        <authorList>
            <person name="Goeker M."/>
        </authorList>
    </citation>
    <scope>NUCLEOTIDE SEQUENCE [LARGE SCALE GENOMIC DNA]</scope>
    <source>
        <strain evidence="2 3">DSM 2286</strain>
    </source>
</reference>
<feature type="compositionally biased region" description="Low complexity" evidence="1">
    <location>
        <begin position="444"/>
        <end position="484"/>
    </location>
</feature>
<organism evidence="2 3">
    <name type="scientific">Azotobacter chroococcum</name>
    <dbReference type="NCBI Taxonomy" id="353"/>
    <lineage>
        <taxon>Bacteria</taxon>
        <taxon>Pseudomonadati</taxon>
        <taxon>Pseudomonadota</taxon>
        <taxon>Gammaproteobacteria</taxon>
        <taxon>Pseudomonadales</taxon>
        <taxon>Pseudomonadaceae</taxon>
        <taxon>Azotobacter</taxon>
    </lineage>
</organism>
<dbReference type="AlphaFoldDB" id="A0A4R1PJ76"/>
<feature type="compositionally biased region" description="Basic and acidic residues" evidence="1">
    <location>
        <begin position="243"/>
        <end position="252"/>
    </location>
</feature>
<accession>A0A4R1PJ76</accession>
<feature type="compositionally biased region" description="Low complexity" evidence="1">
    <location>
        <begin position="267"/>
        <end position="276"/>
    </location>
</feature>
<protein>
    <submittedName>
        <fullName evidence="2">Uncharacterized protein</fullName>
    </submittedName>
</protein>
<name>A0A4R1PJ76_9GAMM</name>
<feature type="compositionally biased region" description="Low complexity" evidence="1">
    <location>
        <begin position="206"/>
        <end position="216"/>
    </location>
</feature>
<dbReference type="EMBL" id="SMMU01000015">
    <property type="protein sequence ID" value="TCL29641.1"/>
    <property type="molecule type" value="Genomic_DNA"/>
</dbReference>
<evidence type="ECO:0000313" key="2">
    <source>
        <dbReference type="EMBL" id="TCL29641.1"/>
    </source>
</evidence>
<feature type="region of interest" description="Disordered" evidence="1">
    <location>
        <begin position="561"/>
        <end position="588"/>
    </location>
</feature>
<feature type="region of interest" description="Disordered" evidence="1">
    <location>
        <begin position="199"/>
        <end position="302"/>
    </location>
</feature>